<evidence type="ECO:0000313" key="5">
    <source>
        <dbReference type="EMBL" id="EKU84298.1"/>
    </source>
</evidence>
<reference evidence="5 6" key="1">
    <citation type="submission" date="2012-09" db="EMBL/GenBank/DDBJ databases">
        <title>The Genome Sequence of Massilia timonae CCUG 45783.</title>
        <authorList>
            <consortium name="The Broad Institute Genome Sequencing Platform"/>
            <person name="Earl A."/>
            <person name="Ward D."/>
            <person name="Feldgarden M."/>
            <person name="Gevers D."/>
            <person name="Huys G."/>
            <person name="Walker B."/>
            <person name="Young S.K."/>
            <person name="Zeng Q."/>
            <person name="Gargeya S."/>
            <person name="Fitzgerald M."/>
            <person name="Haas B."/>
            <person name="Abouelleil A."/>
            <person name="Alvarado L."/>
            <person name="Arachchi H.M."/>
            <person name="Berlin A.M."/>
            <person name="Chapman S.B."/>
            <person name="Goldberg J."/>
            <person name="Griggs A."/>
            <person name="Gujja S."/>
            <person name="Hansen M."/>
            <person name="Howarth C."/>
            <person name="Imamovic A."/>
            <person name="Larimer J."/>
            <person name="McCowen C."/>
            <person name="Montmayeur A."/>
            <person name="Murphy C."/>
            <person name="Neiman D."/>
            <person name="Pearson M."/>
            <person name="Priest M."/>
            <person name="Roberts A."/>
            <person name="Saif S."/>
            <person name="Shea T."/>
            <person name="Sisk P."/>
            <person name="Sykes S."/>
            <person name="Wortman J."/>
            <person name="Nusbaum C."/>
            <person name="Birren B."/>
        </authorList>
    </citation>
    <scope>NUCLEOTIDE SEQUENCE [LARGE SCALE GENOMIC DNA]</scope>
    <source>
        <strain evidence="5 6">CCUG 45783</strain>
    </source>
</reference>
<keyword evidence="3" id="KW-0812">Transmembrane</keyword>
<dbReference type="AlphaFoldDB" id="K9DJ19"/>
<dbReference type="InterPro" id="IPR050469">
    <property type="entry name" value="Diguanylate_Cyclase"/>
</dbReference>
<proteinExistence type="predicted"/>
<dbReference type="InterPro" id="IPR029787">
    <property type="entry name" value="Nucleotide_cyclase"/>
</dbReference>
<evidence type="ECO:0000313" key="6">
    <source>
        <dbReference type="Proteomes" id="UP000009874"/>
    </source>
</evidence>
<dbReference type="STRING" id="47229.LO55_1118"/>
<dbReference type="GO" id="GO:0043709">
    <property type="term" value="P:cell adhesion involved in single-species biofilm formation"/>
    <property type="evidence" value="ECO:0007669"/>
    <property type="project" value="TreeGrafter"/>
</dbReference>
<keyword evidence="3" id="KW-0472">Membrane</keyword>
<feature type="transmembrane region" description="Helical" evidence="3">
    <location>
        <begin position="51"/>
        <end position="72"/>
    </location>
</feature>
<dbReference type="PATRIC" id="fig|883126.3.peg.456"/>
<feature type="transmembrane region" description="Helical" evidence="3">
    <location>
        <begin position="79"/>
        <end position="98"/>
    </location>
</feature>
<dbReference type="InterPro" id="IPR043128">
    <property type="entry name" value="Rev_trsase/Diguanyl_cyclase"/>
</dbReference>
<dbReference type="GO" id="GO:0005886">
    <property type="term" value="C:plasma membrane"/>
    <property type="evidence" value="ECO:0007669"/>
    <property type="project" value="TreeGrafter"/>
</dbReference>
<dbReference type="SUPFAM" id="SSF55073">
    <property type="entry name" value="Nucleotide cyclase"/>
    <property type="match status" value="1"/>
</dbReference>
<evidence type="ECO:0000256" key="3">
    <source>
        <dbReference type="SAM" id="Phobius"/>
    </source>
</evidence>
<sequence>MWLRYVPAIHFERCPMSNVIRHALLIGALLGAFAFLFVGAGSLIPMAEWDWVDIASEGGTSLLAALWCLIVLSSRPDGLVTRLLAGGLACIMLGSWADCLDEVVDVDKAALWDNALESLLPLGMLVLTVGMAYWRLEQATLSDHMRKRERLFRNHRPFDRITQLADAAYLREQLRLESRRNDGQGCALVLFDIDEFHRINREHGQAEGDRVLQAVAHMLLLNLRNEDLLCRYAGDRFAVLMPGLHEGEAREAAQHLCRMVSSMRHHAPKGRVRISLRHGCAPAQGAPDALLSDLCRQMDAV</sequence>
<dbReference type="NCBIfam" id="TIGR00254">
    <property type="entry name" value="GGDEF"/>
    <property type="match status" value="1"/>
</dbReference>
<dbReference type="GO" id="GO:0052621">
    <property type="term" value="F:diguanylate cyclase activity"/>
    <property type="evidence" value="ECO:0007669"/>
    <property type="project" value="UniProtKB-EC"/>
</dbReference>
<protein>
    <recommendedName>
        <fullName evidence="1">diguanylate cyclase</fullName>
        <ecNumber evidence="1">2.7.7.65</ecNumber>
    </recommendedName>
</protein>
<organism evidence="5 6">
    <name type="scientific">Massilia timonae CCUG 45783</name>
    <dbReference type="NCBI Taxonomy" id="883126"/>
    <lineage>
        <taxon>Bacteria</taxon>
        <taxon>Pseudomonadati</taxon>
        <taxon>Pseudomonadota</taxon>
        <taxon>Betaproteobacteria</taxon>
        <taxon>Burkholderiales</taxon>
        <taxon>Oxalobacteraceae</taxon>
        <taxon>Telluria group</taxon>
        <taxon>Massilia</taxon>
    </lineage>
</organism>
<dbReference type="EC" id="2.7.7.65" evidence="1"/>
<dbReference type="PANTHER" id="PTHR45138">
    <property type="entry name" value="REGULATORY COMPONENTS OF SENSORY TRANSDUCTION SYSTEM"/>
    <property type="match status" value="1"/>
</dbReference>
<dbReference type="HOGENOM" id="CLU_070527_0_0_4"/>
<comment type="catalytic activity">
    <reaction evidence="2">
        <text>2 GTP = 3',3'-c-di-GMP + 2 diphosphate</text>
        <dbReference type="Rhea" id="RHEA:24898"/>
        <dbReference type="ChEBI" id="CHEBI:33019"/>
        <dbReference type="ChEBI" id="CHEBI:37565"/>
        <dbReference type="ChEBI" id="CHEBI:58805"/>
        <dbReference type="EC" id="2.7.7.65"/>
    </reaction>
</comment>
<dbReference type="Proteomes" id="UP000009874">
    <property type="component" value="Unassembled WGS sequence"/>
</dbReference>
<dbReference type="Pfam" id="PF00990">
    <property type="entry name" value="GGDEF"/>
    <property type="match status" value="1"/>
</dbReference>
<feature type="domain" description="GGDEF" evidence="4">
    <location>
        <begin position="184"/>
        <end position="301"/>
    </location>
</feature>
<dbReference type="PROSITE" id="PS50887">
    <property type="entry name" value="GGDEF"/>
    <property type="match status" value="1"/>
</dbReference>
<evidence type="ECO:0000259" key="4">
    <source>
        <dbReference type="PROSITE" id="PS50887"/>
    </source>
</evidence>
<dbReference type="InterPro" id="IPR000160">
    <property type="entry name" value="GGDEF_dom"/>
</dbReference>
<dbReference type="PANTHER" id="PTHR45138:SF9">
    <property type="entry name" value="DIGUANYLATE CYCLASE DGCM-RELATED"/>
    <property type="match status" value="1"/>
</dbReference>
<accession>K9DJ19</accession>
<dbReference type="GO" id="GO:1902201">
    <property type="term" value="P:negative regulation of bacterial-type flagellum-dependent cell motility"/>
    <property type="evidence" value="ECO:0007669"/>
    <property type="project" value="TreeGrafter"/>
</dbReference>
<evidence type="ECO:0000256" key="1">
    <source>
        <dbReference type="ARBA" id="ARBA00012528"/>
    </source>
</evidence>
<name>K9DJ19_9BURK</name>
<dbReference type="eggNOG" id="COG3706">
    <property type="taxonomic scope" value="Bacteria"/>
</dbReference>
<comment type="caution">
    <text evidence="5">The sequence shown here is derived from an EMBL/GenBank/DDBJ whole genome shotgun (WGS) entry which is preliminary data.</text>
</comment>
<evidence type="ECO:0000256" key="2">
    <source>
        <dbReference type="ARBA" id="ARBA00034247"/>
    </source>
</evidence>
<feature type="transmembrane region" description="Helical" evidence="3">
    <location>
        <begin position="118"/>
        <end position="136"/>
    </location>
</feature>
<feature type="transmembrane region" description="Helical" evidence="3">
    <location>
        <begin position="23"/>
        <end position="45"/>
    </location>
</feature>
<dbReference type="EMBL" id="AGZI01000007">
    <property type="protein sequence ID" value="EKU84298.1"/>
    <property type="molecule type" value="Genomic_DNA"/>
</dbReference>
<dbReference type="SMART" id="SM00267">
    <property type="entry name" value="GGDEF"/>
    <property type="match status" value="1"/>
</dbReference>
<gene>
    <name evidence="5" type="ORF">HMPREF9710_00457</name>
</gene>
<keyword evidence="3" id="KW-1133">Transmembrane helix</keyword>
<dbReference type="Gene3D" id="3.30.70.270">
    <property type="match status" value="1"/>
</dbReference>
<dbReference type="CDD" id="cd01949">
    <property type="entry name" value="GGDEF"/>
    <property type="match status" value="1"/>
</dbReference>
<keyword evidence="6" id="KW-1185">Reference proteome</keyword>